<protein>
    <submittedName>
        <fullName evidence="6">TetR family transcriptional regulator</fullName>
    </submittedName>
</protein>
<reference evidence="6 7" key="1">
    <citation type="submission" date="2018-03" db="EMBL/GenBank/DDBJ databases">
        <title>Genomic Encyclopedia of Type Strains, Phase III (KMG-III): the genomes of soil and plant-associated and newly described type strains.</title>
        <authorList>
            <person name="Whitman W."/>
        </authorList>
    </citation>
    <scope>NUCLEOTIDE SEQUENCE [LARGE SCALE GENOMIC DNA]</scope>
    <source>
        <strain evidence="6 7">CGMCC 4.7125</strain>
    </source>
</reference>
<dbReference type="PROSITE" id="PS50977">
    <property type="entry name" value="HTH_TETR_2"/>
    <property type="match status" value="1"/>
</dbReference>
<dbReference type="InterPro" id="IPR009057">
    <property type="entry name" value="Homeodomain-like_sf"/>
</dbReference>
<dbReference type="PROSITE" id="PS01081">
    <property type="entry name" value="HTH_TETR_1"/>
    <property type="match status" value="1"/>
</dbReference>
<dbReference type="InterPro" id="IPR001647">
    <property type="entry name" value="HTH_TetR"/>
</dbReference>
<feature type="DNA-binding region" description="H-T-H motif" evidence="4">
    <location>
        <begin position="37"/>
        <end position="56"/>
    </location>
</feature>
<keyword evidence="2 4" id="KW-0238">DNA-binding</keyword>
<evidence type="ECO:0000256" key="4">
    <source>
        <dbReference type="PROSITE-ProRule" id="PRU00335"/>
    </source>
</evidence>
<keyword evidence="3" id="KW-0804">Transcription</keyword>
<keyword evidence="1" id="KW-0805">Transcription regulation</keyword>
<dbReference type="Gene3D" id="1.10.357.10">
    <property type="entry name" value="Tetracycline Repressor, domain 2"/>
    <property type="match status" value="1"/>
</dbReference>
<evidence type="ECO:0000256" key="3">
    <source>
        <dbReference type="ARBA" id="ARBA00023163"/>
    </source>
</evidence>
<dbReference type="PRINTS" id="PR00455">
    <property type="entry name" value="HTHTETR"/>
</dbReference>
<dbReference type="RefSeq" id="WP_106177334.1">
    <property type="nucleotide sequence ID" value="NZ_PVNH01000002.1"/>
</dbReference>
<evidence type="ECO:0000259" key="5">
    <source>
        <dbReference type="PROSITE" id="PS50977"/>
    </source>
</evidence>
<feature type="domain" description="HTH tetR-type" evidence="5">
    <location>
        <begin position="14"/>
        <end position="74"/>
    </location>
</feature>
<dbReference type="PANTHER" id="PTHR30055">
    <property type="entry name" value="HTH-TYPE TRANSCRIPTIONAL REGULATOR RUTR"/>
    <property type="match status" value="1"/>
</dbReference>
<dbReference type="OrthoDB" id="4709704at2"/>
<dbReference type="GO" id="GO:0003700">
    <property type="term" value="F:DNA-binding transcription factor activity"/>
    <property type="evidence" value="ECO:0007669"/>
    <property type="project" value="TreeGrafter"/>
</dbReference>
<dbReference type="InterPro" id="IPR023772">
    <property type="entry name" value="DNA-bd_HTH_TetR-type_CS"/>
</dbReference>
<keyword evidence="7" id="KW-1185">Reference proteome</keyword>
<dbReference type="SUPFAM" id="SSF48498">
    <property type="entry name" value="Tetracyclin repressor-like, C-terminal domain"/>
    <property type="match status" value="1"/>
</dbReference>
<evidence type="ECO:0000256" key="2">
    <source>
        <dbReference type="ARBA" id="ARBA00023125"/>
    </source>
</evidence>
<dbReference type="EMBL" id="PVNH01000002">
    <property type="protein sequence ID" value="PRX50226.1"/>
    <property type="molecule type" value="Genomic_DNA"/>
</dbReference>
<sequence>MPKIIGGSLREHRAQVRLRVFDALRHQLYEHGFDGVTLAGVAAEAGVGRTAMYNHFPDKEHLLVAFVEHEAARYVERLREALAAAADPVQRLATFTRLQLRALADYHLPPGGTLASALGPSAYRRVAAHADPIAGLLRDILAEGIRTGALPQQDLDVVVPMISAALATTQVVDVPADRLDGVIGSAVRFVLRAVGLKTDGRGELG</sequence>
<dbReference type="AlphaFoldDB" id="A0A2T0M0U2"/>
<dbReference type="InterPro" id="IPR036271">
    <property type="entry name" value="Tet_transcr_reg_TetR-rel_C_sf"/>
</dbReference>
<dbReference type="PANTHER" id="PTHR30055:SF234">
    <property type="entry name" value="HTH-TYPE TRANSCRIPTIONAL REGULATOR BETI"/>
    <property type="match status" value="1"/>
</dbReference>
<evidence type="ECO:0000313" key="6">
    <source>
        <dbReference type="EMBL" id="PRX50226.1"/>
    </source>
</evidence>
<organism evidence="6 7">
    <name type="scientific">Prauserella shujinwangii</name>
    <dbReference type="NCBI Taxonomy" id="1453103"/>
    <lineage>
        <taxon>Bacteria</taxon>
        <taxon>Bacillati</taxon>
        <taxon>Actinomycetota</taxon>
        <taxon>Actinomycetes</taxon>
        <taxon>Pseudonocardiales</taxon>
        <taxon>Pseudonocardiaceae</taxon>
        <taxon>Prauserella</taxon>
    </lineage>
</organism>
<dbReference type="SUPFAM" id="SSF46689">
    <property type="entry name" value="Homeodomain-like"/>
    <property type="match status" value="1"/>
</dbReference>
<dbReference type="InterPro" id="IPR050109">
    <property type="entry name" value="HTH-type_TetR-like_transc_reg"/>
</dbReference>
<dbReference type="GO" id="GO:0000976">
    <property type="term" value="F:transcription cis-regulatory region binding"/>
    <property type="evidence" value="ECO:0007669"/>
    <property type="project" value="TreeGrafter"/>
</dbReference>
<name>A0A2T0M0U2_9PSEU</name>
<evidence type="ECO:0000256" key="1">
    <source>
        <dbReference type="ARBA" id="ARBA00023015"/>
    </source>
</evidence>
<accession>A0A2T0M0U2</accession>
<dbReference type="Proteomes" id="UP000238362">
    <property type="component" value="Unassembled WGS sequence"/>
</dbReference>
<proteinExistence type="predicted"/>
<comment type="caution">
    <text evidence="6">The sequence shown here is derived from an EMBL/GenBank/DDBJ whole genome shotgun (WGS) entry which is preliminary data.</text>
</comment>
<dbReference type="Pfam" id="PF00440">
    <property type="entry name" value="TetR_N"/>
    <property type="match status" value="1"/>
</dbReference>
<gene>
    <name evidence="6" type="ORF">B0I33_102345</name>
</gene>
<evidence type="ECO:0000313" key="7">
    <source>
        <dbReference type="Proteomes" id="UP000238362"/>
    </source>
</evidence>